<dbReference type="Proteomes" id="UP001141806">
    <property type="component" value="Unassembled WGS sequence"/>
</dbReference>
<keyword evidence="4" id="KW-1185">Reference proteome</keyword>
<comment type="caution">
    <text evidence="3">The sequence shown here is derived from an EMBL/GenBank/DDBJ whole genome shotgun (WGS) entry which is preliminary data.</text>
</comment>
<sequence length="262" mass="29148">MAMAKVIIVVFVIVVGFFKIVVRPVNSIWVLQNWSHFVTNGFKAVVTGEMAVFFAYAGLDAVAISIEECRNPHRNPLKDAWALFPDQDALNIFTGEWIPNPKAPYYTNLSGWASHKHQTCMKCGYTCTPCDLKSYFEGIKEYIEKPSYAPGGIDIQCTIHKGLTEAIKIATEAEVVMVVLADSLQLYFLVRGLGLLAMTLLNDIVTNDSEGHLSKEAKKLSKSLESHWGDGMDSITLQVIPLKGIMTNEVFQINWLTKTGEL</sequence>
<dbReference type="PANTHER" id="PTHR43243">
    <property type="entry name" value="INNER MEMBRANE TRANSPORTER YGJI-RELATED"/>
    <property type="match status" value="1"/>
</dbReference>
<reference evidence="3" key="1">
    <citation type="journal article" date="2023" name="Plant J.">
        <title>The genome of the king protea, Protea cynaroides.</title>
        <authorList>
            <person name="Chang J."/>
            <person name="Duong T.A."/>
            <person name="Schoeman C."/>
            <person name="Ma X."/>
            <person name="Roodt D."/>
            <person name="Barker N."/>
            <person name="Li Z."/>
            <person name="Van de Peer Y."/>
            <person name="Mizrachi E."/>
        </authorList>
    </citation>
    <scope>NUCLEOTIDE SEQUENCE</scope>
    <source>
        <tissue evidence="3">Young leaves</tissue>
    </source>
</reference>
<organism evidence="3 4">
    <name type="scientific">Protea cynaroides</name>
    <dbReference type="NCBI Taxonomy" id="273540"/>
    <lineage>
        <taxon>Eukaryota</taxon>
        <taxon>Viridiplantae</taxon>
        <taxon>Streptophyta</taxon>
        <taxon>Embryophyta</taxon>
        <taxon>Tracheophyta</taxon>
        <taxon>Spermatophyta</taxon>
        <taxon>Magnoliopsida</taxon>
        <taxon>Proteales</taxon>
        <taxon>Proteaceae</taxon>
        <taxon>Protea</taxon>
    </lineage>
</organism>
<dbReference type="Gene3D" id="1.20.1740.10">
    <property type="entry name" value="Amino acid/polyamine transporter I"/>
    <property type="match status" value="1"/>
</dbReference>
<comment type="similarity">
    <text evidence="1">Belongs to the amino acid-polyamine-organocation (APC) superfamily. Cationic amino acid transporter (CAT) (TC 2.A.3.3) family.</text>
</comment>
<evidence type="ECO:0000256" key="1">
    <source>
        <dbReference type="ARBA" id="ARBA00008572"/>
    </source>
</evidence>
<accession>A0A9Q0KHK6</accession>
<gene>
    <name evidence="3" type="ORF">NE237_003736</name>
</gene>
<name>A0A9Q0KHK6_9MAGN</name>
<keyword evidence="2" id="KW-0472">Membrane</keyword>
<dbReference type="EMBL" id="JAMYWD010000005">
    <property type="protein sequence ID" value="KAJ4970637.1"/>
    <property type="molecule type" value="Genomic_DNA"/>
</dbReference>
<feature type="transmembrane region" description="Helical" evidence="2">
    <location>
        <begin position="6"/>
        <end position="22"/>
    </location>
</feature>
<dbReference type="PANTHER" id="PTHR43243:SF45">
    <property type="entry name" value="CATIONIC AMINO ACID TRANSPORTER 9, CHLOROPLASTIC"/>
    <property type="match status" value="1"/>
</dbReference>
<evidence type="ECO:0000313" key="4">
    <source>
        <dbReference type="Proteomes" id="UP001141806"/>
    </source>
</evidence>
<protein>
    <submittedName>
        <fullName evidence="3">Uncharacterized protein</fullName>
    </submittedName>
</protein>
<dbReference type="AlphaFoldDB" id="A0A9Q0KHK6"/>
<keyword evidence="2" id="KW-1133">Transmembrane helix</keyword>
<dbReference type="GO" id="GO:0015171">
    <property type="term" value="F:amino acid transmembrane transporter activity"/>
    <property type="evidence" value="ECO:0007669"/>
    <property type="project" value="TreeGrafter"/>
</dbReference>
<keyword evidence="2" id="KW-0812">Transmembrane</keyword>
<evidence type="ECO:0000256" key="2">
    <source>
        <dbReference type="SAM" id="Phobius"/>
    </source>
</evidence>
<proteinExistence type="inferred from homology"/>
<evidence type="ECO:0000313" key="3">
    <source>
        <dbReference type="EMBL" id="KAJ4970637.1"/>
    </source>
</evidence>